<evidence type="ECO:0000259" key="7">
    <source>
        <dbReference type="PROSITE" id="PS51778"/>
    </source>
</evidence>
<name>A0A1Y1N821_PHOPY</name>
<dbReference type="KEGG" id="ppyr:116164315"/>
<feature type="transmembrane region" description="Helical" evidence="6">
    <location>
        <begin position="596"/>
        <end position="617"/>
    </location>
</feature>
<dbReference type="InterPro" id="IPR031968">
    <property type="entry name" value="VASt"/>
</dbReference>
<organism evidence="8">
    <name type="scientific">Photinus pyralis</name>
    <name type="common">Common eastern firefly</name>
    <name type="synonym">Lampyris pyralis</name>
    <dbReference type="NCBI Taxonomy" id="7054"/>
    <lineage>
        <taxon>Eukaryota</taxon>
        <taxon>Metazoa</taxon>
        <taxon>Ecdysozoa</taxon>
        <taxon>Arthropoda</taxon>
        <taxon>Hexapoda</taxon>
        <taxon>Insecta</taxon>
        <taxon>Pterygota</taxon>
        <taxon>Neoptera</taxon>
        <taxon>Endopterygota</taxon>
        <taxon>Coleoptera</taxon>
        <taxon>Polyphaga</taxon>
        <taxon>Elateriformia</taxon>
        <taxon>Elateroidea</taxon>
        <taxon>Lampyridae</taxon>
        <taxon>Lampyrinae</taxon>
        <taxon>Photinus</taxon>
    </lineage>
</organism>
<dbReference type="GO" id="GO:0032366">
    <property type="term" value="P:intracellular sterol transport"/>
    <property type="evidence" value="ECO:0007669"/>
    <property type="project" value="TreeGrafter"/>
</dbReference>
<dbReference type="GO" id="GO:0005789">
    <property type="term" value="C:endoplasmic reticulum membrane"/>
    <property type="evidence" value="ECO:0007669"/>
    <property type="project" value="TreeGrafter"/>
</dbReference>
<sequence length="715" mass="81486">MSGSPNTSPRSSPKPSPRPQSKRDHSRSDTHLSVNYKEQTSGLFHRHDSSPQIQDFQLDSMEYQSLSNSINCIVVKEEFIHSFNGINRCVSVDSVGQESNASSRSSNIESVVGDGNSILKEKKESRSVEKVKRKSAWYNAFYPTYKSKSEDFKRIFRDVPDDERLVVDYSCAIQKEILVHGRLYASQNFLCFYANIFGWETNVTIRWKDVSAITKEKTALVIPNAIQINTKNEKYFFTSFAARDKTYLMVFRIWQNALLDQPMYSQEMWQWIHQSYGDELGLTSDDDDYVPPGGEDDKLVAPISEDHFIEECTSTSELVITETMAVDEKNEDGIQPSLNHHNNVNSDSQLPTDMSDTTESDVEKTSKFEKATCSASHDGKELLNEIISMHIDQVFTLLFTSSKFFLDFHAFRRTTDLTQTAWTQNPTDNTKSRTVNLTAALNQSVGPKTCQVTETQVMLPCSKAGTLYAIDIESVNGGIPYADTFSVSIHYCLKRVSESQTSLLVCAQIKYKKTVWGLVKGFIEKNCWQGLEDYFKSLSKALYTESEEIIPTLKRKSRRRRLVRAIPRSDAEIVHPAISARSSVKVSSSGIFSSDLATLIVFGVLILLVVLNVMLYYKLWLLEDMPPYTLLDLHVLKDPPTSHDEWIKLLQKQETLHSLEMQRWQKVLKTSIQLLKQIEESLNELQHSIHPTYTSKIMSIIQNHKDAVDKVQEEL</sequence>
<dbReference type="GO" id="GO:0005886">
    <property type="term" value="C:plasma membrane"/>
    <property type="evidence" value="ECO:0007669"/>
    <property type="project" value="TreeGrafter"/>
</dbReference>
<feature type="region of interest" description="Disordered" evidence="5">
    <location>
        <begin position="1"/>
        <end position="33"/>
    </location>
</feature>
<keyword evidence="2 6" id="KW-0812">Transmembrane</keyword>
<feature type="compositionally biased region" description="Basic and acidic residues" evidence="5">
    <location>
        <begin position="21"/>
        <end position="30"/>
    </location>
</feature>
<dbReference type="SMART" id="SM00568">
    <property type="entry name" value="GRAM"/>
    <property type="match status" value="1"/>
</dbReference>
<dbReference type="Gene3D" id="2.30.29.30">
    <property type="entry name" value="Pleckstrin-homology domain (PH domain)/Phosphotyrosine-binding domain (PTB)"/>
    <property type="match status" value="1"/>
</dbReference>
<dbReference type="OrthoDB" id="2162691at2759"/>
<feature type="domain" description="VASt" evidence="7">
    <location>
        <begin position="378"/>
        <end position="550"/>
    </location>
</feature>
<dbReference type="Pfam" id="PF16016">
    <property type="entry name" value="VASt"/>
    <property type="match status" value="1"/>
</dbReference>
<evidence type="ECO:0000256" key="5">
    <source>
        <dbReference type="SAM" id="MobiDB-lite"/>
    </source>
</evidence>
<dbReference type="PANTHER" id="PTHR23319:SF4">
    <property type="entry name" value="GRAM DOMAIN CONTAINING 1B, ISOFORM E"/>
    <property type="match status" value="1"/>
</dbReference>
<dbReference type="PROSITE" id="PS51778">
    <property type="entry name" value="VAST"/>
    <property type="match status" value="1"/>
</dbReference>
<proteinExistence type="predicted"/>
<evidence type="ECO:0000256" key="4">
    <source>
        <dbReference type="ARBA" id="ARBA00023136"/>
    </source>
</evidence>
<feature type="compositionally biased region" description="Polar residues" evidence="5">
    <location>
        <begin position="339"/>
        <end position="357"/>
    </location>
</feature>
<keyword evidence="3 6" id="KW-1133">Transmembrane helix</keyword>
<dbReference type="PANTHER" id="PTHR23319">
    <property type="entry name" value="GRAM DOMAIN CONTAINING 1B, ISOFORM E"/>
    <property type="match status" value="1"/>
</dbReference>
<keyword evidence="4 6" id="KW-0472">Membrane</keyword>
<reference evidence="8" key="1">
    <citation type="journal article" date="2016" name="Sci. Rep.">
        <title>Molecular characterization of firefly nuptial gifts: a multi-omics approach sheds light on postcopulatory sexual selection.</title>
        <authorList>
            <person name="Al-Wathiqui N."/>
            <person name="Fallon T.R."/>
            <person name="South A."/>
            <person name="Weng J.K."/>
            <person name="Lewis S.M."/>
        </authorList>
    </citation>
    <scope>NUCLEOTIDE SEQUENCE</scope>
</reference>
<protein>
    <recommendedName>
        <fullName evidence="7">VASt domain-containing protein</fullName>
    </recommendedName>
</protein>
<dbReference type="EMBL" id="GEZM01012271">
    <property type="protein sequence ID" value="JAV93020.1"/>
    <property type="molecule type" value="Transcribed_RNA"/>
</dbReference>
<evidence type="ECO:0000256" key="1">
    <source>
        <dbReference type="ARBA" id="ARBA00004167"/>
    </source>
</evidence>
<dbReference type="CDD" id="cd13220">
    <property type="entry name" value="PH-GRAM_GRAMDC"/>
    <property type="match status" value="1"/>
</dbReference>
<evidence type="ECO:0000256" key="2">
    <source>
        <dbReference type="ARBA" id="ARBA00022692"/>
    </source>
</evidence>
<dbReference type="InterPro" id="IPR051482">
    <property type="entry name" value="Cholesterol_transport"/>
</dbReference>
<feature type="compositionally biased region" description="Low complexity" evidence="5">
    <location>
        <begin position="1"/>
        <end position="11"/>
    </location>
</feature>
<evidence type="ECO:0000256" key="3">
    <source>
        <dbReference type="ARBA" id="ARBA00022989"/>
    </source>
</evidence>
<dbReference type="InterPro" id="IPR004182">
    <property type="entry name" value="GRAM"/>
</dbReference>
<dbReference type="Pfam" id="PF02893">
    <property type="entry name" value="GRAM"/>
    <property type="match status" value="1"/>
</dbReference>
<comment type="subcellular location">
    <subcellularLocation>
        <location evidence="1">Membrane</location>
        <topology evidence="1">Single-pass membrane protein</topology>
    </subcellularLocation>
</comment>
<dbReference type="GO" id="GO:0140268">
    <property type="term" value="C:endoplasmic reticulum-plasma membrane contact site"/>
    <property type="evidence" value="ECO:0007669"/>
    <property type="project" value="TreeGrafter"/>
</dbReference>
<dbReference type="FunFam" id="2.30.29.30:FF:000008">
    <property type="entry name" value="GRAM domain containing 1B"/>
    <property type="match status" value="1"/>
</dbReference>
<dbReference type="GO" id="GO:0032934">
    <property type="term" value="F:sterol binding"/>
    <property type="evidence" value="ECO:0007669"/>
    <property type="project" value="TreeGrafter"/>
</dbReference>
<feature type="region of interest" description="Disordered" evidence="5">
    <location>
        <begin position="339"/>
        <end position="358"/>
    </location>
</feature>
<dbReference type="GO" id="GO:0120015">
    <property type="term" value="F:sterol transfer activity"/>
    <property type="evidence" value="ECO:0007669"/>
    <property type="project" value="TreeGrafter"/>
</dbReference>
<dbReference type="AlphaFoldDB" id="A0A1Y1N821"/>
<evidence type="ECO:0000313" key="8">
    <source>
        <dbReference type="EMBL" id="JAV93020.1"/>
    </source>
</evidence>
<dbReference type="EMBL" id="GEZM01012269">
    <property type="protein sequence ID" value="JAV93023.1"/>
    <property type="molecule type" value="Transcribed_RNA"/>
</dbReference>
<dbReference type="RefSeq" id="XP_031334331.1">
    <property type="nucleotide sequence ID" value="XM_031478471.1"/>
</dbReference>
<dbReference type="GeneID" id="116164315"/>
<evidence type="ECO:0000256" key="6">
    <source>
        <dbReference type="SAM" id="Phobius"/>
    </source>
</evidence>
<accession>A0A1Y1N821</accession>
<dbReference type="InterPro" id="IPR011993">
    <property type="entry name" value="PH-like_dom_sf"/>
</dbReference>